<gene>
    <name evidence="3" type="ORF">GWK47_027477</name>
</gene>
<evidence type="ECO:0000313" key="4">
    <source>
        <dbReference type="Proteomes" id="UP000770661"/>
    </source>
</evidence>
<accession>A0A8J8WDH9</accession>
<organism evidence="3 4">
    <name type="scientific">Chionoecetes opilio</name>
    <name type="common">Atlantic snow crab</name>
    <name type="synonym">Cancer opilio</name>
    <dbReference type="NCBI Taxonomy" id="41210"/>
    <lineage>
        <taxon>Eukaryota</taxon>
        <taxon>Metazoa</taxon>
        <taxon>Ecdysozoa</taxon>
        <taxon>Arthropoda</taxon>
        <taxon>Crustacea</taxon>
        <taxon>Multicrustacea</taxon>
        <taxon>Malacostraca</taxon>
        <taxon>Eumalacostraca</taxon>
        <taxon>Eucarida</taxon>
        <taxon>Decapoda</taxon>
        <taxon>Pleocyemata</taxon>
        <taxon>Brachyura</taxon>
        <taxon>Eubrachyura</taxon>
        <taxon>Majoidea</taxon>
        <taxon>Majidae</taxon>
        <taxon>Chionoecetes</taxon>
    </lineage>
</organism>
<dbReference type="Proteomes" id="UP000770661">
    <property type="component" value="Unassembled WGS sequence"/>
</dbReference>
<dbReference type="GO" id="GO:0032222">
    <property type="term" value="P:regulation of synaptic transmission, cholinergic"/>
    <property type="evidence" value="ECO:0007669"/>
    <property type="project" value="InterPro"/>
</dbReference>
<keyword evidence="1" id="KW-0732">Signal</keyword>
<comment type="caution">
    <text evidence="3">The sequence shown here is derived from an EMBL/GenBank/DDBJ whole genome shotgun (WGS) entry which is preliminary data.</text>
</comment>
<dbReference type="OrthoDB" id="6110560at2759"/>
<dbReference type="InterPro" id="IPR050975">
    <property type="entry name" value="Sleep_regulator"/>
</dbReference>
<dbReference type="InterPro" id="IPR031424">
    <property type="entry name" value="QVR-like"/>
</dbReference>
<evidence type="ECO:0008006" key="5">
    <source>
        <dbReference type="Google" id="ProtNLM"/>
    </source>
</evidence>
<dbReference type="PANTHER" id="PTHR33562">
    <property type="entry name" value="ATILLA, ISOFORM B-RELATED-RELATED"/>
    <property type="match status" value="1"/>
</dbReference>
<keyword evidence="4" id="KW-1185">Reference proteome</keyword>
<dbReference type="Pfam" id="PF17064">
    <property type="entry name" value="QVR"/>
    <property type="match status" value="1"/>
</dbReference>
<proteinExistence type="predicted"/>
<reference evidence="3" key="1">
    <citation type="submission" date="2020-07" db="EMBL/GenBank/DDBJ databases">
        <title>The High-quality genome of the commercially important snow crab, Chionoecetes opilio.</title>
        <authorList>
            <person name="Jeong J.-H."/>
            <person name="Ryu S."/>
        </authorList>
    </citation>
    <scope>NUCLEOTIDE SEQUENCE</scope>
    <source>
        <strain evidence="3">MADBK_172401_WGS</strain>
        <tissue evidence="3">Digestive gland</tissue>
    </source>
</reference>
<evidence type="ECO:0000256" key="2">
    <source>
        <dbReference type="ARBA" id="ARBA00023180"/>
    </source>
</evidence>
<evidence type="ECO:0000256" key="1">
    <source>
        <dbReference type="ARBA" id="ARBA00022729"/>
    </source>
</evidence>
<keyword evidence="2" id="KW-0325">Glycoprotein</keyword>
<dbReference type="AlphaFoldDB" id="A0A8J8WDH9"/>
<sequence>MDYWERLRHRRLYSLQRRRESWTNGWHQCLTSPQHQATPAPEATLWRATTPPEKRSCLATAEAHLSCALGGEILLSKLRIKCWFCNSMLDPFCSDPFDNSTANPKDCSLEEDLPHLRGIPATMCRKIRMKVNGHWRYKRDCARLGEAGVGGDERYCIYRTGTFNIHTEYCTCNDKNGCNSAPVTHPRLPLVTLLVLSGMAGCRWWLQH</sequence>
<dbReference type="PANTHER" id="PTHR33562:SF2">
    <property type="entry name" value="PROTEIN QUIVER"/>
    <property type="match status" value="1"/>
</dbReference>
<dbReference type="CDD" id="cd23592">
    <property type="entry name" value="TFP_LU_ECD_Crok"/>
    <property type="match status" value="1"/>
</dbReference>
<dbReference type="EMBL" id="JACEEZ010026301">
    <property type="protein sequence ID" value="KAG0693512.1"/>
    <property type="molecule type" value="Genomic_DNA"/>
</dbReference>
<evidence type="ECO:0000313" key="3">
    <source>
        <dbReference type="EMBL" id="KAG0693512.1"/>
    </source>
</evidence>
<dbReference type="GO" id="GO:0030431">
    <property type="term" value="P:sleep"/>
    <property type="evidence" value="ECO:0007669"/>
    <property type="project" value="InterPro"/>
</dbReference>
<protein>
    <recommendedName>
        <fullName evidence="5">Protein sleepless</fullName>
    </recommendedName>
</protein>
<name>A0A8J8WDH9_CHIOP</name>